<dbReference type="SUPFAM" id="SSF55785">
    <property type="entry name" value="PYP-like sensor domain (PAS domain)"/>
    <property type="match status" value="1"/>
</dbReference>
<keyword evidence="4" id="KW-0808">Transferase</keyword>
<organism evidence="10 11">
    <name type="scientific">Arsenicitalea aurantiaca</name>
    <dbReference type="NCBI Taxonomy" id="1783274"/>
    <lineage>
        <taxon>Bacteria</taxon>
        <taxon>Pseudomonadati</taxon>
        <taxon>Pseudomonadota</taxon>
        <taxon>Alphaproteobacteria</taxon>
        <taxon>Hyphomicrobiales</taxon>
        <taxon>Devosiaceae</taxon>
        <taxon>Arsenicitalea</taxon>
    </lineage>
</organism>
<dbReference type="Proteomes" id="UP000281547">
    <property type="component" value="Unassembled WGS sequence"/>
</dbReference>
<dbReference type="Pfam" id="PF07536">
    <property type="entry name" value="HWE_HK"/>
    <property type="match status" value="1"/>
</dbReference>
<gene>
    <name evidence="10" type="ORF">EMQ25_02740</name>
</gene>
<evidence type="ECO:0000256" key="7">
    <source>
        <dbReference type="ARBA" id="ARBA00022777"/>
    </source>
</evidence>
<evidence type="ECO:0000256" key="8">
    <source>
        <dbReference type="ARBA" id="ARBA00022840"/>
    </source>
</evidence>
<feature type="domain" description="PAC" evidence="9">
    <location>
        <begin position="83"/>
        <end position="134"/>
    </location>
</feature>
<keyword evidence="3" id="KW-0597">Phosphoprotein</keyword>
<comment type="caution">
    <text evidence="10">The sequence shown here is derived from an EMBL/GenBank/DDBJ whole genome shotgun (WGS) entry which is preliminary data.</text>
</comment>
<dbReference type="EC" id="2.7.13.3" evidence="2"/>
<keyword evidence="7 10" id="KW-0418">Kinase</keyword>
<evidence type="ECO:0000256" key="6">
    <source>
        <dbReference type="ARBA" id="ARBA00022741"/>
    </source>
</evidence>
<reference evidence="10 11" key="1">
    <citation type="journal article" date="2016" name="Int. J. Syst. Evol. Microbiol.">
        <title>Arsenicitalea aurantiaca gen. nov., sp. nov., a new member of the family Hyphomicrobiaceae, isolated from high-arsenic sediment.</title>
        <authorList>
            <person name="Mu Y."/>
            <person name="Zhou L."/>
            <person name="Zeng X.C."/>
            <person name="Liu L."/>
            <person name="Pan Y."/>
            <person name="Chen X."/>
            <person name="Wang J."/>
            <person name="Li S."/>
            <person name="Li W.J."/>
            <person name="Wang Y."/>
        </authorList>
    </citation>
    <scope>NUCLEOTIDE SEQUENCE [LARGE SCALE GENOMIC DNA]</scope>
    <source>
        <strain evidence="10 11">42-50</strain>
    </source>
</reference>
<accession>A0A433XLF3</accession>
<dbReference type="GO" id="GO:0005524">
    <property type="term" value="F:ATP binding"/>
    <property type="evidence" value="ECO:0007669"/>
    <property type="project" value="UniProtKB-KW"/>
</dbReference>
<evidence type="ECO:0000256" key="2">
    <source>
        <dbReference type="ARBA" id="ARBA00012438"/>
    </source>
</evidence>
<dbReference type="SMART" id="SM00911">
    <property type="entry name" value="HWE_HK"/>
    <property type="match status" value="1"/>
</dbReference>
<sequence length="331" mass="36538">MPHEGLSEHDTMRLRALESGLRQSNTCVLHQDRDLVYDLVENLPDDWPARALLGESVARGLSEAHAQGLLDAQAAVLTNGHQRTLEVEIRQGLSSRLFEVIICPDTDADGAPMGILTTLKDITEWRERERAMTSLMREVSHRSKNLLAIVQSVAMQTARHSSGSIENFLDKFRGRLHALSSTQDLVTESDWRGTLFRALVHSQVARVGQPPADALRIEGEDPMLGPNAALHVGLAIHELVTNASLHGALSREGAGRVIVRALFGEEEGKTVMIMEWDEETRPGREEQPLPRFGTLVLERIVPLSVGGHADYRVAPGRIGYRLVVPAGQFEK</sequence>
<keyword evidence="8" id="KW-0067">ATP-binding</keyword>
<keyword evidence="6" id="KW-0547">Nucleotide-binding</keyword>
<evidence type="ECO:0000256" key="3">
    <source>
        <dbReference type="ARBA" id="ARBA00022553"/>
    </source>
</evidence>
<proteinExistence type="predicted"/>
<dbReference type="InterPro" id="IPR035965">
    <property type="entry name" value="PAS-like_dom_sf"/>
</dbReference>
<dbReference type="PANTHER" id="PTHR41523:SF7">
    <property type="entry name" value="HISTIDINE KINASE"/>
    <property type="match status" value="1"/>
</dbReference>
<name>A0A433XLF3_9HYPH</name>
<dbReference type="PROSITE" id="PS50113">
    <property type="entry name" value="PAC"/>
    <property type="match status" value="1"/>
</dbReference>
<dbReference type="Gene3D" id="3.30.450.20">
    <property type="entry name" value="PAS domain"/>
    <property type="match status" value="1"/>
</dbReference>
<keyword evidence="5" id="KW-0677">Repeat</keyword>
<evidence type="ECO:0000256" key="1">
    <source>
        <dbReference type="ARBA" id="ARBA00000085"/>
    </source>
</evidence>
<dbReference type="PANTHER" id="PTHR41523">
    <property type="entry name" value="TWO-COMPONENT SYSTEM SENSOR PROTEIN"/>
    <property type="match status" value="1"/>
</dbReference>
<dbReference type="InterPro" id="IPR000700">
    <property type="entry name" value="PAS-assoc_C"/>
</dbReference>
<evidence type="ECO:0000313" key="11">
    <source>
        <dbReference type="Proteomes" id="UP000281547"/>
    </source>
</evidence>
<evidence type="ECO:0000313" key="10">
    <source>
        <dbReference type="EMBL" id="RUT34891.1"/>
    </source>
</evidence>
<comment type="catalytic activity">
    <reaction evidence="1">
        <text>ATP + protein L-histidine = ADP + protein N-phospho-L-histidine.</text>
        <dbReference type="EC" id="2.7.13.3"/>
    </reaction>
</comment>
<evidence type="ECO:0000256" key="5">
    <source>
        <dbReference type="ARBA" id="ARBA00022737"/>
    </source>
</evidence>
<dbReference type="GO" id="GO:0004673">
    <property type="term" value="F:protein histidine kinase activity"/>
    <property type="evidence" value="ECO:0007669"/>
    <property type="project" value="UniProtKB-EC"/>
</dbReference>
<dbReference type="AlphaFoldDB" id="A0A433XLF3"/>
<dbReference type="Pfam" id="PF08448">
    <property type="entry name" value="PAS_4"/>
    <property type="match status" value="1"/>
</dbReference>
<dbReference type="EMBL" id="RZNJ01000001">
    <property type="protein sequence ID" value="RUT34891.1"/>
    <property type="molecule type" value="Genomic_DNA"/>
</dbReference>
<dbReference type="InterPro" id="IPR013656">
    <property type="entry name" value="PAS_4"/>
</dbReference>
<dbReference type="OrthoDB" id="341208at2"/>
<evidence type="ECO:0000256" key="4">
    <source>
        <dbReference type="ARBA" id="ARBA00022679"/>
    </source>
</evidence>
<evidence type="ECO:0000259" key="9">
    <source>
        <dbReference type="PROSITE" id="PS50113"/>
    </source>
</evidence>
<dbReference type="RefSeq" id="WP_127187011.1">
    <property type="nucleotide sequence ID" value="NZ_RZNJ01000001.1"/>
</dbReference>
<keyword evidence="11" id="KW-1185">Reference proteome</keyword>
<protein>
    <recommendedName>
        <fullName evidence="2">histidine kinase</fullName>
        <ecNumber evidence="2">2.7.13.3</ecNumber>
    </recommendedName>
</protein>
<dbReference type="InterPro" id="IPR011102">
    <property type="entry name" value="Sig_transdc_His_kinase_HWE"/>
</dbReference>